<dbReference type="AlphaFoldDB" id="A0A4Z0ZW12"/>
<sequence>MLKSLRFGMMGFLLMCLAGSLSAQTGPRSYFMVGLGMQFDLAQLGGTITKDGLDSRNATASRDGSGNITGYPAQKAIYPENTLVSLKRTTGGVVGAKTSGAMVGGNVNVGYEKEGIFGLNSLFWRINVNYTTKIAGGETSSTVMGYKWLDQEWHYTAWTVPTYLGIKLYNAANDTAVYIGAGVNYFQGSWGVSGTINAPALQAFTAGLGPGGTTLVGSGGALISDAPNPGIYKENVRFGASGFGLNWLVGAQTKVTDKGHLFFELETILSAGMGVGGVSSVGGASALAPWVAYPVVIGGQTYRVGYKIEI</sequence>
<feature type="chain" id="PRO_5043204969" evidence="1">
    <location>
        <begin position="24"/>
        <end position="310"/>
    </location>
</feature>
<evidence type="ECO:0000313" key="2">
    <source>
        <dbReference type="EMBL" id="TGL59860.1"/>
    </source>
</evidence>
<evidence type="ECO:0000256" key="1">
    <source>
        <dbReference type="SAM" id="SignalP"/>
    </source>
</evidence>
<dbReference type="Pfam" id="PF11389">
    <property type="entry name" value="Porin_OmpL1"/>
    <property type="match status" value="1"/>
</dbReference>
<dbReference type="EMBL" id="RQGH01000033">
    <property type="protein sequence ID" value="TGL59860.1"/>
    <property type="molecule type" value="Genomic_DNA"/>
</dbReference>
<protein>
    <submittedName>
        <fullName evidence="2">Porin OmpL1</fullName>
    </submittedName>
</protein>
<organism evidence="2 3">
    <name type="scientific">Leptospira jelokensis</name>
    <dbReference type="NCBI Taxonomy" id="2484931"/>
    <lineage>
        <taxon>Bacteria</taxon>
        <taxon>Pseudomonadati</taxon>
        <taxon>Spirochaetota</taxon>
        <taxon>Spirochaetia</taxon>
        <taxon>Leptospirales</taxon>
        <taxon>Leptospiraceae</taxon>
        <taxon>Leptospira</taxon>
    </lineage>
</organism>
<gene>
    <name evidence="2" type="ORF">EHQ62_15970</name>
</gene>
<keyword evidence="1" id="KW-0732">Signal</keyword>
<dbReference type="GO" id="GO:0005886">
    <property type="term" value="C:plasma membrane"/>
    <property type="evidence" value="ECO:0007669"/>
    <property type="project" value="InterPro"/>
</dbReference>
<reference evidence="2" key="1">
    <citation type="journal article" date="2019" name="PLoS Negl. Trop. Dis.">
        <title>Revisiting the worldwide diversity of Leptospira species in the environment.</title>
        <authorList>
            <person name="Vincent A.T."/>
            <person name="Schiettekatte O."/>
            <person name="Bourhy P."/>
            <person name="Veyrier F.J."/>
            <person name="Picardeau M."/>
        </authorList>
    </citation>
    <scope>NUCLEOTIDE SEQUENCE [LARGE SCALE GENOMIC DNA]</scope>
    <source>
        <strain evidence="2">201702451</strain>
    </source>
</reference>
<accession>A0A4Z0ZW12</accession>
<dbReference type="RefSeq" id="WP_135644663.1">
    <property type="nucleotide sequence ID" value="NZ_RQGH01000033.1"/>
</dbReference>
<proteinExistence type="predicted"/>
<keyword evidence="3" id="KW-1185">Reference proteome</keyword>
<dbReference type="GO" id="GO:0015288">
    <property type="term" value="F:porin activity"/>
    <property type="evidence" value="ECO:0007669"/>
    <property type="project" value="InterPro"/>
</dbReference>
<dbReference type="OrthoDB" id="341323at2"/>
<comment type="caution">
    <text evidence="2">The sequence shown here is derived from an EMBL/GenBank/DDBJ whole genome shotgun (WGS) entry which is preliminary data.</text>
</comment>
<feature type="signal peptide" evidence="1">
    <location>
        <begin position="1"/>
        <end position="23"/>
    </location>
</feature>
<dbReference type="InterPro" id="IPR021058">
    <property type="entry name" value="Porin_OmpL1"/>
</dbReference>
<dbReference type="Proteomes" id="UP000297567">
    <property type="component" value="Unassembled WGS sequence"/>
</dbReference>
<name>A0A4Z0ZW12_9LEPT</name>
<evidence type="ECO:0000313" key="3">
    <source>
        <dbReference type="Proteomes" id="UP000297567"/>
    </source>
</evidence>